<dbReference type="CDD" id="cd05402">
    <property type="entry name" value="NT_PAP_TUTase"/>
    <property type="match status" value="1"/>
</dbReference>
<accession>A0A507EAV6</accession>
<name>A0A507EAV6_9FUNG</name>
<dbReference type="PANTHER" id="PTHR23092">
    <property type="entry name" value="POLY(A) RNA POLYMERASE"/>
    <property type="match status" value="1"/>
</dbReference>
<evidence type="ECO:0000256" key="4">
    <source>
        <dbReference type="ARBA" id="ARBA00022679"/>
    </source>
</evidence>
<feature type="compositionally biased region" description="Acidic residues" evidence="7">
    <location>
        <begin position="19"/>
        <end position="28"/>
    </location>
</feature>
<dbReference type="Gene3D" id="1.10.1410.10">
    <property type="match status" value="1"/>
</dbReference>
<keyword evidence="6" id="KW-0460">Magnesium</keyword>
<sequence>MASPTPGPDDGAANQDDFIAFDDLDDSQIADALDGPGPASEAQGAALAHTPAPRNRPFKLDSAPGRNNASPLHNRDRASRTDPRTRPSNHMEPKDMDVLTPLPIPPWQPPNRVYSRNLLKMLHEEINDYIAYLIPTEAEHAMRKLTVDRVTKVVQSVRPHAKLSVFGSFETKLYLPSSDVDMVVLDSSMGNRAPLNEMEKAIRKAGIASKIECIAGAKVPIIKMVDSLTGYPADISFNVPAGVKAAEIVKKFIDDPKYGEGLRPLLLIMKQFLYQRNLNEVFTGGIGSYTLMSLIVAFLKMHPKLQSGQIAAKDNLGILLIEFLDFYGNQFNYEDVGIGLNLKDVWYYPKSSLYPPNRCWLPRPPTPQALCVLDPQDMHNEIAGGSKAWRAIRAEFSRAAQLLVAMVGAGYHRAQLNSHHPSNATVTTLLGSILCVRRETIEHRESVHECYESIQHNLDAHIESNNGEQPATRAVLKRKRGGTDSPHSARKEKEHIYVAEISDDSDEFVELPSSDSEDLKIMSVKGRYHTPGKRAKLKRNPLK</sequence>
<evidence type="ECO:0000256" key="7">
    <source>
        <dbReference type="SAM" id="MobiDB-lite"/>
    </source>
</evidence>
<reference evidence="10 11" key="1">
    <citation type="journal article" date="2019" name="Sci. Rep.">
        <title>Comparative genomics of chytrid fungi reveal insights into the obligate biotrophic and pathogenic lifestyle of Synchytrium endobioticum.</title>
        <authorList>
            <person name="van de Vossenberg B.T.L.H."/>
            <person name="Warris S."/>
            <person name="Nguyen H.D.T."/>
            <person name="van Gent-Pelzer M.P.E."/>
            <person name="Joly D.L."/>
            <person name="van de Geest H.C."/>
            <person name="Bonants P.J.M."/>
            <person name="Smith D.S."/>
            <person name="Levesque C.A."/>
            <person name="van der Lee T.A.J."/>
        </authorList>
    </citation>
    <scope>NUCLEOTIDE SEQUENCE [LARGE SCALE GENOMIC DNA]</scope>
    <source>
        <strain evidence="10 11">CBS 809.83</strain>
    </source>
</reference>
<dbReference type="EC" id="2.7.7.19" evidence="3"/>
<evidence type="ECO:0000259" key="8">
    <source>
        <dbReference type="Pfam" id="PF03828"/>
    </source>
</evidence>
<dbReference type="Pfam" id="PF03828">
    <property type="entry name" value="PAP_assoc"/>
    <property type="match status" value="1"/>
</dbReference>
<dbReference type="AlphaFoldDB" id="A0A507EAV6"/>
<proteinExistence type="inferred from homology"/>
<evidence type="ECO:0000313" key="11">
    <source>
        <dbReference type="Proteomes" id="UP000318582"/>
    </source>
</evidence>
<dbReference type="InterPro" id="IPR054708">
    <property type="entry name" value="MTPAP-like_central"/>
</dbReference>
<keyword evidence="11" id="KW-1185">Reference proteome</keyword>
<evidence type="ECO:0000313" key="10">
    <source>
        <dbReference type="EMBL" id="TPX60318.1"/>
    </source>
</evidence>
<dbReference type="InterPro" id="IPR045862">
    <property type="entry name" value="Trf4-like"/>
</dbReference>
<protein>
    <recommendedName>
        <fullName evidence="3">polynucleotide adenylyltransferase</fullName>
        <ecNumber evidence="3">2.7.7.19</ecNumber>
    </recommendedName>
</protein>
<feature type="region of interest" description="Disordered" evidence="7">
    <location>
        <begin position="1"/>
        <end position="103"/>
    </location>
</feature>
<dbReference type="EMBL" id="QEAQ01000016">
    <property type="protein sequence ID" value="TPX60318.1"/>
    <property type="molecule type" value="Genomic_DNA"/>
</dbReference>
<dbReference type="GO" id="GO:0031123">
    <property type="term" value="P:RNA 3'-end processing"/>
    <property type="evidence" value="ECO:0007669"/>
    <property type="project" value="TreeGrafter"/>
</dbReference>
<gene>
    <name evidence="10" type="ORF">PhCBS80983_g01877</name>
</gene>
<dbReference type="GO" id="GO:0031499">
    <property type="term" value="C:TRAMP complex"/>
    <property type="evidence" value="ECO:0007669"/>
    <property type="project" value="TreeGrafter"/>
</dbReference>
<dbReference type="SUPFAM" id="SSF81301">
    <property type="entry name" value="Nucleotidyltransferase"/>
    <property type="match status" value="1"/>
</dbReference>
<dbReference type="InterPro" id="IPR043519">
    <property type="entry name" value="NT_sf"/>
</dbReference>
<dbReference type="GO" id="GO:0010605">
    <property type="term" value="P:negative regulation of macromolecule metabolic process"/>
    <property type="evidence" value="ECO:0007669"/>
    <property type="project" value="UniProtKB-ARBA"/>
</dbReference>
<dbReference type="Gene3D" id="3.30.460.10">
    <property type="entry name" value="Beta Polymerase, domain 2"/>
    <property type="match status" value="1"/>
</dbReference>
<dbReference type="GO" id="GO:0005730">
    <property type="term" value="C:nucleolus"/>
    <property type="evidence" value="ECO:0007669"/>
    <property type="project" value="TreeGrafter"/>
</dbReference>
<evidence type="ECO:0000256" key="6">
    <source>
        <dbReference type="ARBA" id="ARBA00022842"/>
    </source>
</evidence>
<comment type="caution">
    <text evidence="10">The sequence shown here is derived from an EMBL/GenBank/DDBJ whole genome shotgun (WGS) entry which is preliminary data.</text>
</comment>
<evidence type="ECO:0000256" key="3">
    <source>
        <dbReference type="ARBA" id="ARBA00012388"/>
    </source>
</evidence>
<dbReference type="InterPro" id="IPR002058">
    <property type="entry name" value="PAP_assoc"/>
</dbReference>
<evidence type="ECO:0000256" key="5">
    <source>
        <dbReference type="ARBA" id="ARBA00022723"/>
    </source>
</evidence>
<dbReference type="GO" id="GO:0003729">
    <property type="term" value="F:mRNA binding"/>
    <property type="evidence" value="ECO:0007669"/>
    <property type="project" value="TreeGrafter"/>
</dbReference>
<dbReference type="SUPFAM" id="SSF81631">
    <property type="entry name" value="PAP/OAS1 substrate-binding domain"/>
    <property type="match status" value="1"/>
</dbReference>
<keyword evidence="5" id="KW-0479">Metal-binding</keyword>
<feature type="domain" description="Poly(A) RNA polymerase mitochondrial-like central palm" evidence="9">
    <location>
        <begin position="122"/>
        <end position="251"/>
    </location>
</feature>
<dbReference type="Proteomes" id="UP000318582">
    <property type="component" value="Unassembled WGS sequence"/>
</dbReference>
<comment type="cofactor">
    <cofactor evidence="1">
        <name>Mn(2+)</name>
        <dbReference type="ChEBI" id="CHEBI:29035"/>
    </cofactor>
</comment>
<dbReference type="FunFam" id="3.30.460.10:FF:000006">
    <property type="entry name" value="non-canonical poly(A) RNA polymerase PAPD5"/>
    <property type="match status" value="1"/>
</dbReference>
<dbReference type="STRING" id="109895.A0A507EAV6"/>
<feature type="compositionally biased region" description="Basic and acidic residues" evidence="7">
    <location>
        <begin position="73"/>
        <end position="97"/>
    </location>
</feature>
<dbReference type="PANTHER" id="PTHR23092:SF15">
    <property type="entry name" value="INACTIVE NON-CANONICAL POLY(A) RNA POLYMERASE PROTEIN TRF4-2-RELATED"/>
    <property type="match status" value="1"/>
</dbReference>
<evidence type="ECO:0000256" key="1">
    <source>
        <dbReference type="ARBA" id="ARBA00001936"/>
    </source>
</evidence>
<feature type="domain" description="PAP-associated" evidence="8">
    <location>
        <begin position="315"/>
        <end position="380"/>
    </location>
</feature>
<comment type="similarity">
    <text evidence="2">Belongs to the DNA polymerase type-B-like family.</text>
</comment>
<dbReference type="GO" id="GO:0046872">
    <property type="term" value="F:metal ion binding"/>
    <property type="evidence" value="ECO:0007669"/>
    <property type="project" value="UniProtKB-KW"/>
</dbReference>
<evidence type="ECO:0000256" key="2">
    <source>
        <dbReference type="ARBA" id="ARBA00008593"/>
    </source>
</evidence>
<evidence type="ECO:0000259" key="9">
    <source>
        <dbReference type="Pfam" id="PF22600"/>
    </source>
</evidence>
<dbReference type="GO" id="GO:1990817">
    <property type="term" value="F:poly(A) RNA polymerase activity"/>
    <property type="evidence" value="ECO:0007669"/>
    <property type="project" value="UniProtKB-EC"/>
</dbReference>
<keyword evidence="4" id="KW-0808">Transferase</keyword>
<dbReference type="Pfam" id="PF22600">
    <property type="entry name" value="MTPAP-like_central"/>
    <property type="match status" value="1"/>
</dbReference>
<dbReference type="GO" id="GO:0043634">
    <property type="term" value="P:polyadenylation-dependent ncRNA catabolic process"/>
    <property type="evidence" value="ECO:0007669"/>
    <property type="project" value="TreeGrafter"/>
</dbReference>
<organism evidence="10 11">
    <name type="scientific">Powellomyces hirtus</name>
    <dbReference type="NCBI Taxonomy" id="109895"/>
    <lineage>
        <taxon>Eukaryota</taxon>
        <taxon>Fungi</taxon>
        <taxon>Fungi incertae sedis</taxon>
        <taxon>Chytridiomycota</taxon>
        <taxon>Chytridiomycota incertae sedis</taxon>
        <taxon>Chytridiomycetes</taxon>
        <taxon>Spizellomycetales</taxon>
        <taxon>Powellomycetaceae</taxon>
        <taxon>Powellomyces</taxon>
    </lineage>
</organism>
<feature type="region of interest" description="Disordered" evidence="7">
    <location>
        <begin position="463"/>
        <end position="495"/>
    </location>
</feature>